<protein>
    <submittedName>
        <fullName evidence="1">Sporulation protein YtxC</fullName>
    </submittedName>
</protein>
<evidence type="ECO:0000313" key="1">
    <source>
        <dbReference type="EMBL" id="MFC4075731.1"/>
    </source>
</evidence>
<comment type="caution">
    <text evidence="1">The sequence shown here is derived from an EMBL/GenBank/DDBJ whole genome shotgun (WGS) entry which is preliminary data.</text>
</comment>
<dbReference type="InterPro" id="IPR014199">
    <property type="entry name" value="Spore_YtxC"/>
</dbReference>
<dbReference type="EMBL" id="JBHSAP010000007">
    <property type="protein sequence ID" value="MFC4075731.1"/>
    <property type="molecule type" value="Genomic_DNA"/>
</dbReference>
<dbReference type="Proteomes" id="UP001595843">
    <property type="component" value="Unassembled WGS sequence"/>
</dbReference>
<gene>
    <name evidence="1" type="primary">ytxC</name>
    <name evidence="1" type="ORF">ACFOUO_02790</name>
</gene>
<name>A0ABV8JEU3_9BACL</name>
<keyword evidence="2" id="KW-1185">Reference proteome</keyword>
<dbReference type="Pfam" id="PF08812">
    <property type="entry name" value="YtxC"/>
    <property type="match status" value="1"/>
</dbReference>
<reference evidence="2" key="1">
    <citation type="journal article" date="2019" name="Int. J. Syst. Evol. Microbiol.">
        <title>The Global Catalogue of Microorganisms (GCM) 10K type strain sequencing project: providing services to taxonomists for standard genome sequencing and annotation.</title>
        <authorList>
            <consortium name="The Broad Institute Genomics Platform"/>
            <consortium name="The Broad Institute Genome Sequencing Center for Infectious Disease"/>
            <person name="Wu L."/>
            <person name="Ma J."/>
        </authorList>
    </citation>
    <scope>NUCLEOTIDE SEQUENCE [LARGE SCALE GENOMIC DNA]</scope>
    <source>
        <strain evidence="2">IBRC-M 10813</strain>
    </source>
</reference>
<organism evidence="1 2">
    <name type="scientific">Salinithrix halophila</name>
    <dbReference type="NCBI Taxonomy" id="1485204"/>
    <lineage>
        <taxon>Bacteria</taxon>
        <taxon>Bacillati</taxon>
        <taxon>Bacillota</taxon>
        <taxon>Bacilli</taxon>
        <taxon>Bacillales</taxon>
        <taxon>Thermoactinomycetaceae</taxon>
        <taxon>Salinithrix</taxon>
    </lineage>
</organism>
<evidence type="ECO:0000313" key="2">
    <source>
        <dbReference type="Proteomes" id="UP001595843"/>
    </source>
</evidence>
<sequence>MDKGSEQSMGAYQISVPGHTASEEAVRMRAYLEAQLKELERFGAGFDLEEVGQGDRTVFRCLNRKLGRQREKGLRHGLGNAVAEYLITIDEPALIRKIIRMDFRYRDPEESKQIETYAFHLLSETEEEEEETPYLHRKERMARQVANYFTHSRTLAVDGFFRFRMKRYKKVLVKLVEHAIDEYLLDQEYQEFIDLLRYFVSAQQSKIPLVHVFHGGRRQFRLLTEEGNPLSLKEMDGVVQELMTESLSQEDLIVSTLLTAAPERVVLHSLHPGENVIRTLVQIFEGRITVCKGCSDCHVHFRSREDG</sequence>
<accession>A0ABV8JEU3</accession>
<proteinExistence type="predicted"/>